<organism evidence="2 3">
    <name type="scientific">Dipteronia dyeriana</name>
    <dbReference type="NCBI Taxonomy" id="168575"/>
    <lineage>
        <taxon>Eukaryota</taxon>
        <taxon>Viridiplantae</taxon>
        <taxon>Streptophyta</taxon>
        <taxon>Embryophyta</taxon>
        <taxon>Tracheophyta</taxon>
        <taxon>Spermatophyta</taxon>
        <taxon>Magnoliopsida</taxon>
        <taxon>eudicotyledons</taxon>
        <taxon>Gunneridae</taxon>
        <taxon>Pentapetalae</taxon>
        <taxon>rosids</taxon>
        <taxon>malvids</taxon>
        <taxon>Sapindales</taxon>
        <taxon>Sapindaceae</taxon>
        <taxon>Hippocastanoideae</taxon>
        <taxon>Acereae</taxon>
        <taxon>Dipteronia</taxon>
    </lineage>
</organism>
<name>A0AAD9X9S2_9ROSI</name>
<accession>A0AAD9X9S2</accession>
<evidence type="ECO:0000256" key="1">
    <source>
        <dbReference type="SAM" id="Phobius"/>
    </source>
</evidence>
<evidence type="ECO:0000313" key="3">
    <source>
        <dbReference type="Proteomes" id="UP001280121"/>
    </source>
</evidence>
<reference evidence="2" key="1">
    <citation type="journal article" date="2023" name="Plant J.">
        <title>Genome sequences and population genomics provide insights into the demographic history, inbreeding, and mutation load of two 'living fossil' tree species of Dipteronia.</title>
        <authorList>
            <person name="Feng Y."/>
            <person name="Comes H.P."/>
            <person name="Chen J."/>
            <person name="Zhu S."/>
            <person name="Lu R."/>
            <person name="Zhang X."/>
            <person name="Li P."/>
            <person name="Qiu J."/>
            <person name="Olsen K.M."/>
            <person name="Qiu Y."/>
        </authorList>
    </citation>
    <scope>NUCLEOTIDE SEQUENCE</scope>
    <source>
        <strain evidence="2">KIB01</strain>
    </source>
</reference>
<dbReference type="EMBL" id="JANJYI010000003">
    <property type="protein sequence ID" value="KAK2655368.1"/>
    <property type="molecule type" value="Genomic_DNA"/>
</dbReference>
<gene>
    <name evidence="2" type="ORF">Ddye_008420</name>
</gene>
<feature type="transmembrane region" description="Helical" evidence="1">
    <location>
        <begin position="131"/>
        <end position="156"/>
    </location>
</feature>
<proteinExistence type="predicted"/>
<keyword evidence="1" id="KW-1133">Transmembrane helix</keyword>
<keyword evidence="1" id="KW-0472">Membrane</keyword>
<evidence type="ECO:0000313" key="2">
    <source>
        <dbReference type="EMBL" id="KAK2655368.1"/>
    </source>
</evidence>
<sequence length="218" mass="24793">MDATKLVIHHGGSWVGNCYEGGMTKWVNVLKGVSYDVLVKLVQDVAKVDVARYNLQLWSLAFTISSTAHPRIENDNDVSCMMNVDKTQVYVTMKPLMIKRTVSGRTPITVMIARYPMLTEVVTTIKIASRVWVLVLAVLVDMDVLVHGVLLHLVVFPFERMVWVTMLIKLLNMLPHELGSERYSFEPISTEEGFSDDGRLYKGRIFECKKNLKQTLNM</sequence>
<protein>
    <submittedName>
        <fullName evidence="2">Uncharacterized protein</fullName>
    </submittedName>
</protein>
<dbReference type="AlphaFoldDB" id="A0AAD9X9S2"/>
<comment type="caution">
    <text evidence="2">The sequence shown here is derived from an EMBL/GenBank/DDBJ whole genome shotgun (WGS) entry which is preliminary data.</text>
</comment>
<dbReference type="Proteomes" id="UP001280121">
    <property type="component" value="Unassembled WGS sequence"/>
</dbReference>
<keyword evidence="3" id="KW-1185">Reference proteome</keyword>
<keyword evidence="1" id="KW-0812">Transmembrane</keyword>